<proteinExistence type="predicted"/>
<keyword evidence="3" id="KW-1185">Reference proteome</keyword>
<evidence type="ECO:0000313" key="3">
    <source>
        <dbReference type="Proteomes" id="UP000233551"/>
    </source>
</evidence>
<comment type="caution">
    <text evidence="2">The sequence shown here is derived from an EMBL/GenBank/DDBJ whole genome shotgun (WGS) entry which is preliminary data.</text>
</comment>
<evidence type="ECO:0000256" key="1">
    <source>
        <dbReference type="SAM" id="MobiDB-lite"/>
    </source>
</evidence>
<evidence type="ECO:0000313" key="2">
    <source>
        <dbReference type="EMBL" id="PKI64361.1"/>
    </source>
</evidence>
<name>A0A2I0K726_PUNGR</name>
<dbReference type="Proteomes" id="UP000233551">
    <property type="component" value="Unassembled WGS sequence"/>
</dbReference>
<dbReference type="EMBL" id="PGOL01000824">
    <property type="protein sequence ID" value="PKI64361.1"/>
    <property type="molecule type" value="Genomic_DNA"/>
</dbReference>
<protein>
    <submittedName>
        <fullName evidence="2">Uncharacterized protein</fullName>
    </submittedName>
</protein>
<organism evidence="2 3">
    <name type="scientific">Punica granatum</name>
    <name type="common">Pomegranate</name>
    <dbReference type="NCBI Taxonomy" id="22663"/>
    <lineage>
        <taxon>Eukaryota</taxon>
        <taxon>Viridiplantae</taxon>
        <taxon>Streptophyta</taxon>
        <taxon>Embryophyta</taxon>
        <taxon>Tracheophyta</taxon>
        <taxon>Spermatophyta</taxon>
        <taxon>Magnoliopsida</taxon>
        <taxon>eudicotyledons</taxon>
        <taxon>Gunneridae</taxon>
        <taxon>Pentapetalae</taxon>
        <taxon>rosids</taxon>
        <taxon>malvids</taxon>
        <taxon>Myrtales</taxon>
        <taxon>Lythraceae</taxon>
        <taxon>Punica</taxon>
    </lineage>
</organism>
<dbReference type="AlphaFoldDB" id="A0A2I0K726"/>
<gene>
    <name evidence="2" type="ORF">CRG98_015221</name>
</gene>
<reference evidence="2 3" key="1">
    <citation type="submission" date="2017-11" db="EMBL/GenBank/DDBJ databases">
        <title>De-novo sequencing of pomegranate (Punica granatum L.) genome.</title>
        <authorList>
            <person name="Akparov Z."/>
            <person name="Amiraslanov A."/>
            <person name="Hajiyeva S."/>
            <person name="Abbasov M."/>
            <person name="Kaur K."/>
            <person name="Hamwieh A."/>
            <person name="Solovyev V."/>
            <person name="Salamov A."/>
            <person name="Braich B."/>
            <person name="Kosarev P."/>
            <person name="Mahmoud A."/>
            <person name="Hajiyev E."/>
            <person name="Babayeva S."/>
            <person name="Izzatullayeva V."/>
            <person name="Mammadov A."/>
            <person name="Mammadov A."/>
            <person name="Sharifova S."/>
            <person name="Ojaghi J."/>
            <person name="Eynullazada K."/>
            <person name="Bayramov B."/>
            <person name="Abdulazimova A."/>
            <person name="Shahmuradov I."/>
        </authorList>
    </citation>
    <scope>NUCLEOTIDE SEQUENCE [LARGE SCALE GENOMIC DNA]</scope>
    <source>
        <strain evidence="3">cv. AG2017</strain>
        <tissue evidence="2">Leaf</tissue>
    </source>
</reference>
<feature type="region of interest" description="Disordered" evidence="1">
    <location>
        <begin position="1"/>
        <end position="25"/>
    </location>
</feature>
<accession>A0A2I0K726</accession>
<sequence>MRRVSEGSPELREARSTGLLGDEAGNPSLMIEVAGAERREIGAKRVILGVERTVPKKRTIWEQKLQIFSATARVKVVIEQGRRTKRTAAFYSDATTTQNQSHIVPPFPRKKKFYDQVG</sequence>